<dbReference type="EMBL" id="LJBN01000057">
    <property type="protein sequence ID" value="OOQ90581.1"/>
    <property type="molecule type" value="Genomic_DNA"/>
</dbReference>
<accession>A0A1S9RZ38</accession>
<sequence length="433" mass="47117">MFLRSQARALRQQREQPAVPESANAPSVQQDTPTMDEGIVSATNNDKTGRSKFKTGHEMSLSDVSSAIPMGPVQPITASARAANITPGRRASRISADLSITKLDDTRPAKLSSPSKPFNENDNLDQSQLTPRRRSLRIAQALQDINGRTVDNVEKDDSTTVPVFSEAEHAPQPSHTRHHRSQRNVQALQDSNGRAYHVNKSASTSAELLPKDSESVVPDVNLEAPRARPAPVQIPSRVNVEEDDIRPVRGSQARLPSTTAQNENSDPLLATMMQFLINRPPMDSGKGTFQPASGALPNLNPAVQPQPHIEQGDFHPVTFPEEVTNAPELDLPSSSNAGNLFGLGYGYGYHFPQGDEESFFEAEFAAYQYAHAGDIEDSEIDHLDAPSAIHPLLPLGNEFPGETGAKANVESWKEGKTVNNFVASIIDLSKFED</sequence>
<evidence type="ECO:0000313" key="2">
    <source>
        <dbReference type="EMBL" id="OOQ90581.1"/>
    </source>
</evidence>
<dbReference type="Proteomes" id="UP000190744">
    <property type="component" value="Unassembled WGS sequence"/>
</dbReference>
<comment type="caution">
    <text evidence="2">The sequence shown here is derived from an EMBL/GenBank/DDBJ whole genome shotgun (WGS) entry which is preliminary data.</text>
</comment>
<evidence type="ECO:0000256" key="1">
    <source>
        <dbReference type="SAM" id="MobiDB-lite"/>
    </source>
</evidence>
<reference evidence="3" key="1">
    <citation type="submission" date="2015-09" db="EMBL/GenBank/DDBJ databases">
        <authorList>
            <person name="Fill T.P."/>
            <person name="Baretta J.F."/>
            <person name="de Almeida L.G."/>
            <person name="Rocha M."/>
            <person name="de Souza D.H."/>
            <person name="Malavazi I."/>
            <person name="Cerdeira L.T."/>
            <person name="Hong H."/>
            <person name="Samborskyy M."/>
            <person name="de Vasconcelos A.T."/>
            <person name="Leadlay P."/>
            <person name="Rodrigues-Filho E."/>
        </authorList>
    </citation>
    <scope>NUCLEOTIDE SEQUENCE [LARGE SCALE GENOMIC DNA]</scope>
    <source>
        <strain evidence="3">LaBioMMi 136</strain>
    </source>
</reference>
<feature type="compositionally biased region" description="Low complexity" evidence="1">
    <location>
        <begin position="1"/>
        <end position="10"/>
    </location>
</feature>
<evidence type="ECO:0000313" key="3">
    <source>
        <dbReference type="Proteomes" id="UP000190744"/>
    </source>
</evidence>
<feature type="region of interest" description="Disordered" evidence="1">
    <location>
        <begin position="222"/>
        <end position="241"/>
    </location>
</feature>
<gene>
    <name evidence="2" type="ORF">PEBR_03737</name>
</gene>
<organism evidence="2 3">
    <name type="scientific">Penicillium brasilianum</name>
    <dbReference type="NCBI Taxonomy" id="104259"/>
    <lineage>
        <taxon>Eukaryota</taxon>
        <taxon>Fungi</taxon>
        <taxon>Dikarya</taxon>
        <taxon>Ascomycota</taxon>
        <taxon>Pezizomycotina</taxon>
        <taxon>Eurotiomycetes</taxon>
        <taxon>Eurotiomycetidae</taxon>
        <taxon>Eurotiales</taxon>
        <taxon>Aspergillaceae</taxon>
        <taxon>Penicillium</taxon>
    </lineage>
</organism>
<dbReference type="AlphaFoldDB" id="A0A1S9RZ38"/>
<protein>
    <submittedName>
        <fullName evidence="2">Uncharacterized protein</fullName>
    </submittedName>
</protein>
<feature type="region of interest" description="Disordered" evidence="1">
    <location>
        <begin position="1"/>
        <end position="72"/>
    </location>
</feature>
<name>A0A1S9RZ38_PENBI</name>
<feature type="compositionally biased region" description="Polar residues" evidence="1">
    <location>
        <begin position="24"/>
        <end position="33"/>
    </location>
</feature>
<feature type="compositionally biased region" description="Polar residues" evidence="1">
    <location>
        <begin position="112"/>
        <end position="130"/>
    </location>
</feature>
<feature type="region of interest" description="Disordered" evidence="1">
    <location>
        <begin position="105"/>
        <end position="133"/>
    </location>
</feature>
<proteinExistence type="predicted"/>